<protein>
    <submittedName>
        <fullName evidence="1">Uncharacterized protein</fullName>
    </submittedName>
</protein>
<proteinExistence type="predicted"/>
<dbReference type="RefSeq" id="WP_320251725.1">
    <property type="nucleotide sequence ID" value="NZ_JAVIIQ010000012.1"/>
</dbReference>
<evidence type="ECO:0000313" key="2">
    <source>
        <dbReference type="Proteomes" id="UP001285154"/>
    </source>
</evidence>
<name>A0ABU5ACC2_9HYPH</name>
<sequence>MRFFKIWPNVAGGIGERTVLDSSVHPPIVTKLHYEVEGWFGDVIVTTFPCFLVTEETQRALQKMGFSGATFADAEVTISEDCQEDQPGLELPHFVWLKVNGKAGQDDFGIAVPFRLVISERILDLLESLGIPFAIVEPFDNE</sequence>
<dbReference type="Proteomes" id="UP001285154">
    <property type="component" value="Unassembled WGS sequence"/>
</dbReference>
<evidence type="ECO:0000313" key="1">
    <source>
        <dbReference type="EMBL" id="MDX8534297.1"/>
    </source>
</evidence>
<organism evidence="1 2">
    <name type="scientific">Mesorhizobium vachelliae</name>
    <dbReference type="NCBI Taxonomy" id="3072309"/>
    <lineage>
        <taxon>Bacteria</taxon>
        <taxon>Pseudomonadati</taxon>
        <taxon>Pseudomonadota</taxon>
        <taxon>Alphaproteobacteria</taxon>
        <taxon>Hyphomicrobiales</taxon>
        <taxon>Phyllobacteriaceae</taxon>
        <taxon>Mesorhizobium</taxon>
    </lineage>
</organism>
<gene>
    <name evidence="1" type="ORF">RFM42_25125</name>
</gene>
<comment type="caution">
    <text evidence="1">The sequence shown here is derived from an EMBL/GenBank/DDBJ whole genome shotgun (WGS) entry which is preliminary data.</text>
</comment>
<keyword evidence="2" id="KW-1185">Reference proteome</keyword>
<accession>A0ABU5ACC2</accession>
<dbReference type="EMBL" id="JAVIIQ010000012">
    <property type="protein sequence ID" value="MDX8534297.1"/>
    <property type="molecule type" value="Genomic_DNA"/>
</dbReference>
<reference evidence="1 2" key="1">
    <citation type="submission" date="2023-08" db="EMBL/GenBank/DDBJ databases">
        <title>Implementing the SeqCode for naming new Mesorhizobium species isolated from Vachellia karroo root nodules.</title>
        <authorList>
            <person name="Van Lill M."/>
        </authorList>
    </citation>
    <scope>NUCLEOTIDE SEQUENCE [LARGE SCALE GENOMIC DNA]</scope>
    <source>
        <strain evidence="1 2">VK25D</strain>
    </source>
</reference>